<dbReference type="PANTHER" id="PTHR24104">
    <property type="entry name" value="E3 UBIQUITIN-PROTEIN LIGASE NHLRC1-RELATED"/>
    <property type="match status" value="1"/>
</dbReference>
<reference evidence="6" key="1">
    <citation type="submission" date="2022-03" db="EMBL/GenBank/DDBJ databases">
        <authorList>
            <person name="Martin C."/>
        </authorList>
    </citation>
    <scope>NUCLEOTIDE SEQUENCE</scope>
</reference>
<dbReference type="InterPro" id="IPR013083">
    <property type="entry name" value="Znf_RING/FYVE/PHD"/>
</dbReference>
<dbReference type="Pfam" id="PF00643">
    <property type="entry name" value="zf-B_box"/>
    <property type="match status" value="1"/>
</dbReference>
<evidence type="ECO:0000313" key="7">
    <source>
        <dbReference type="Proteomes" id="UP000749559"/>
    </source>
</evidence>
<dbReference type="InterPro" id="IPR001258">
    <property type="entry name" value="NHL_repeat"/>
</dbReference>
<dbReference type="EMBL" id="CAIIXF020000003">
    <property type="protein sequence ID" value="CAH1779255.1"/>
    <property type="molecule type" value="Genomic_DNA"/>
</dbReference>
<dbReference type="GO" id="GO:0061630">
    <property type="term" value="F:ubiquitin protein ligase activity"/>
    <property type="evidence" value="ECO:0007669"/>
    <property type="project" value="TreeGrafter"/>
</dbReference>
<dbReference type="SMART" id="SM00557">
    <property type="entry name" value="IG_FLMN"/>
    <property type="match status" value="1"/>
</dbReference>
<keyword evidence="2" id="KW-0479">Metal-binding</keyword>
<dbReference type="GO" id="GO:0043161">
    <property type="term" value="P:proteasome-mediated ubiquitin-dependent protein catabolic process"/>
    <property type="evidence" value="ECO:0007669"/>
    <property type="project" value="TreeGrafter"/>
</dbReference>
<evidence type="ECO:0000256" key="2">
    <source>
        <dbReference type="ARBA" id="ARBA00022723"/>
    </source>
</evidence>
<dbReference type="InterPro" id="IPR014756">
    <property type="entry name" value="Ig_E-set"/>
</dbReference>
<dbReference type="PROSITE" id="PS50089">
    <property type="entry name" value="ZF_RING_2"/>
    <property type="match status" value="1"/>
</dbReference>
<dbReference type="PROSITE" id="PS00518">
    <property type="entry name" value="ZF_RING_1"/>
    <property type="match status" value="1"/>
</dbReference>
<dbReference type="OrthoDB" id="342730at2759"/>
<dbReference type="SUPFAM" id="SSF57845">
    <property type="entry name" value="B-box zinc-binding domain"/>
    <property type="match status" value="1"/>
</dbReference>
<dbReference type="PROSITE" id="PS50194">
    <property type="entry name" value="FILAMIN_REPEAT"/>
    <property type="match status" value="1"/>
</dbReference>
<accession>A0A8J1XSV4</accession>
<keyword evidence="4" id="KW-0863">Zinc-finger</keyword>
<dbReference type="Gene3D" id="2.120.10.30">
    <property type="entry name" value="TolB, C-terminal domain"/>
    <property type="match status" value="2"/>
</dbReference>
<name>A0A8J1XSV4_OWEFU</name>
<dbReference type="Gene3D" id="3.30.160.60">
    <property type="entry name" value="Classic Zinc Finger"/>
    <property type="match status" value="1"/>
</dbReference>
<comment type="caution">
    <text evidence="6">The sequence shown here is derived from an EMBL/GenBank/DDBJ whole genome shotgun (WGS) entry which is preliminary data.</text>
</comment>
<dbReference type="Pfam" id="PF00630">
    <property type="entry name" value="Filamin"/>
    <property type="match status" value="1"/>
</dbReference>
<dbReference type="InterPro" id="IPR001841">
    <property type="entry name" value="Znf_RING"/>
</dbReference>
<dbReference type="InterPro" id="IPR000315">
    <property type="entry name" value="Znf_B-box"/>
</dbReference>
<sequence>MSTKWHPRCSCCGNTFDRSSHIAKVTPKCFHTFCLECLQTLSAHGPAFKCPTCKELVELVESVECLSNNSYVMLLTETEVEPKVCDAHDRELLSFYCSKCRKAICCECTPGHNELDIQTSPYANDMFKLNAIEKRTEVAKLQELCDEEITGFEREQECLALSQDVVRENIENAFEALIDIIHRRKSEVLKELDAEIKVQNGSIETNVQAVKEMKQQLKIIDDYFSEIGNKDLPIFETGNEEGYIEQVALVEKYKDRAVYKDMKNSVTFDIGDQLSEFSSVVKTIGILKVDAILPATVAVDIKPATTALATSVIVNVKSRGGNGLNGYKISARIVDPSNDVLDVNVTDEGDGTYGVSYIPQISGKHTVGVLLGKNILSNTNEEFTVQSNDPVLKFGKHGSDTGQLNKPISIVTGKDDAIYVADTFNRAVRVFDKDGAYTAQIDSATLCIGINDRHDELICTDREQTIERYTTEGRKINMFKCSQIRKAWGVAINSANQSIVSDIEQHKLFILDKSGNVLKRIGSHGNGPSNFKNPSFICMGEDDDIIVSDRGNNRIQVLDKHGNFKYHFGDDTGGKRQMKSPAGVVYDKAGHIIIGIRDTGNVLIFNYDGTFLASIESFSDKLRMPHGVSILEPGVVLVADSGNNCIKKYTYSV</sequence>
<dbReference type="InterPro" id="IPR013783">
    <property type="entry name" value="Ig-like_fold"/>
</dbReference>
<dbReference type="GO" id="GO:0000209">
    <property type="term" value="P:protein polyubiquitination"/>
    <property type="evidence" value="ECO:0007669"/>
    <property type="project" value="TreeGrafter"/>
</dbReference>
<dbReference type="SUPFAM" id="SSF81296">
    <property type="entry name" value="E set domains"/>
    <property type="match status" value="1"/>
</dbReference>
<dbReference type="PROSITE" id="PS50119">
    <property type="entry name" value="ZF_BBOX"/>
    <property type="match status" value="1"/>
</dbReference>
<comment type="similarity">
    <text evidence="1">Belongs to the TRIM/RBCC family.</text>
</comment>
<keyword evidence="7" id="KW-1185">Reference proteome</keyword>
<dbReference type="Pfam" id="PF01436">
    <property type="entry name" value="NHL"/>
    <property type="match status" value="2"/>
</dbReference>
<dbReference type="SUPFAM" id="SSF57850">
    <property type="entry name" value="RING/U-box"/>
    <property type="match status" value="1"/>
</dbReference>
<evidence type="ECO:0000313" key="6">
    <source>
        <dbReference type="EMBL" id="CAH1779255.1"/>
    </source>
</evidence>
<gene>
    <name evidence="6" type="ORF">OFUS_LOCUS6083</name>
</gene>
<organism evidence="6 7">
    <name type="scientific">Owenia fusiformis</name>
    <name type="common">Polychaete worm</name>
    <dbReference type="NCBI Taxonomy" id="6347"/>
    <lineage>
        <taxon>Eukaryota</taxon>
        <taxon>Metazoa</taxon>
        <taxon>Spiralia</taxon>
        <taxon>Lophotrochozoa</taxon>
        <taxon>Annelida</taxon>
        <taxon>Polychaeta</taxon>
        <taxon>Sedentaria</taxon>
        <taxon>Canalipalpata</taxon>
        <taxon>Sabellida</taxon>
        <taxon>Oweniida</taxon>
        <taxon>Oweniidae</taxon>
        <taxon>Owenia</taxon>
    </lineage>
</organism>
<dbReference type="PANTHER" id="PTHR24104:SF57">
    <property type="entry name" value="BEE-MILK PROTEIN"/>
    <property type="match status" value="1"/>
</dbReference>
<protein>
    <submittedName>
        <fullName evidence="6">Uncharacterized protein</fullName>
    </submittedName>
</protein>
<dbReference type="Gene3D" id="3.30.40.10">
    <property type="entry name" value="Zinc/RING finger domain, C3HC4 (zinc finger)"/>
    <property type="match status" value="1"/>
</dbReference>
<dbReference type="InterPro" id="IPR001298">
    <property type="entry name" value="Filamin/ABP280_rpt"/>
</dbReference>
<dbReference type="Proteomes" id="UP000749559">
    <property type="component" value="Unassembled WGS sequence"/>
</dbReference>
<dbReference type="AlphaFoldDB" id="A0A8J1XSV4"/>
<evidence type="ECO:0000256" key="1">
    <source>
        <dbReference type="ARBA" id="ARBA00008518"/>
    </source>
</evidence>
<dbReference type="GO" id="GO:0008270">
    <property type="term" value="F:zinc ion binding"/>
    <property type="evidence" value="ECO:0007669"/>
    <property type="project" value="UniProtKB-KW"/>
</dbReference>
<evidence type="ECO:0000256" key="5">
    <source>
        <dbReference type="ARBA" id="ARBA00022833"/>
    </source>
</evidence>
<dbReference type="InterPro" id="IPR017907">
    <property type="entry name" value="Znf_RING_CS"/>
</dbReference>
<dbReference type="PROSITE" id="PS51125">
    <property type="entry name" value="NHL"/>
    <property type="match status" value="3"/>
</dbReference>
<evidence type="ECO:0000256" key="3">
    <source>
        <dbReference type="ARBA" id="ARBA00022737"/>
    </source>
</evidence>
<dbReference type="Gene3D" id="2.60.40.10">
    <property type="entry name" value="Immunoglobulins"/>
    <property type="match status" value="1"/>
</dbReference>
<evidence type="ECO:0000256" key="4">
    <source>
        <dbReference type="ARBA" id="ARBA00022771"/>
    </source>
</evidence>
<proteinExistence type="inferred from homology"/>
<keyword evidence="5" id="KW-0862">Zinc</keyword>
<dbReference type="SUPFAM" id="SSF101898">
    <property type="entry name" value="NHL repeat"/>
    <property type="match status" value="1"/>
</dbReference>
<dbReference type="InterPro" id="IPR011042">
    <property type="entry name" value="6-blade_b-propeller_TolB-like"/>
</dbReference>
<keyword evidence="3" id="KW-0677">Repeat</keyword>
<dbReference type="InterPro" id="IPR017868">
    <property type="entry name" value="Filamin/ABP280_repeat-like"/>
</dbReference>
<dbReference type="InterPro" id="IPR050952">
    <property type="entry name" value="TRIM-NHL_E3_ligases"/>
</dbReference>